<name>Q9MFB5_BETVV</name>
<reference evidence="2" key="1">
    <citation type="journal article" date="2000" name="Nucleic Acids Res.">
        <title>The complete nucleotide sequence of the mitochondrial genome of sugar beet (Beta vulgaris L.) reveals a novel gene for tRNACys(GCA).</title>
        <authorList>
            <person name="Kubo T."/>
            <person name="Nishizawa S."/>
            <person name="Sugawara A."/>
            <person name="Itchoda N."/>
            <person name="Estiati A."/>
            <person name="Mikami T."/>
        </authorList>
    </citation>
    <scope>NUCLEOTIDE SEQUENCE</scope>
</reference>
<keyword evidence="1" id="KW-0812">Transmembrane</keyword>
<dbReference type="KEGG" id="bvg:809492"/>
<sequence>MTHLAESRLRQAKTSIFPGCLDHYSMRCSLFSLRGNILKSPDRGRMHSPTQKSSERCCIRHSGNEEAKVQFAGAELNLVRYAERTGPKKGVTVDIWETLFYYLDNSASIFFFYELSSTMYYSVLSFFLFILLLR</sequence>
<organism evidence="2">
    <name type="scientific">Beta vulgaris subsp. vulgaris</name>
    <name type="common">Beet</name>
    <dbReference type="NCBI Taxonomy" id="3555"/>
    <lineage>
        <taxon>Eukaryota</taxon>
        <taxon>Viridiplantae</taxon>
        <taxon>Streptophyta</taxon>
        <taxon>Embryophyta</taxon>
        <taxon>Tracheophyta</taxon>
        <taxon>Spermatophyta</taxon>
        <taxon>Magnoliopsida</taxon>
        <taxon>eudicotyledons</taxon>
        <taxon>Gunneridae</taxon>
        <taxon>Pentapetalae</taxon>
        <taxon>Caryophyllales</taxon>
        <taxon>Chenopodiaceae</taxon>
        <taxon>Betoideae</taxon>
        <taxon>Beta</taxon>
    </lineage>
</organism>
<keyword evidence="1" id="KW-0472">Membrane</keyword>
<keyword evidence="1" id="KW-1133">Transmembrane helix</keyword>
<gene>
    <name evidence="2" type="primary">orf134</name>
</gene>
<dbReference type="GeneID" id="809492"/>
<accession>Q9MFB5</accession>
<feature type="transmembrane region" description="Helical" evidence="1">
    <location>
        <begin position="110"/>
        <end position="133"/>
    </location>
</feature>
<protein>
    <submittedName>
        <fullName evidence="2">Orf134 protein</fullName>
    </submittedName>
</protein>
<evidence type="ECO:0000313" key="2">
    <source>
        <dbReference type="EMBL" id="BAA99335.1"/>
    </source>
</evidence>
<evidence type="ECO:0000256" key="1">
    <source>
        <dbReference type="SAM" id="Phobius"/>
    </source>
</evidence>
<reference evidence="2" key="2">
    <citation type="journal article" date="2006" name="Mol. Genet. Genomics">
        <title>Patterns of partial RNA editing in mitochondrial genes of Beta vulgaris.</title>
        <authorList>
            <person name="Mower J.P."/>
            <person name="Palmer J.D."/>
        </authorList>
    </citation>
    <scope>NUCLEOTIDE SEQUENCE</scope>
</reference>
<proteinExistence type="predicted"/>
<keyword evidence="2" id="KW-0496">Mitochondrion</keyword>
<dbReference type="AlphaFoldDB" id="Q9MFB5"/>
<dbReference type="RefSeq" id="NP_064024.1">
    <property type="nucleotide sequence ID" value="NC_002511.2"/>
</dbReference>
<dbReference type="EMBL" id="BA000009">
    <property type="protein sequence ID" value="BAA99335.1"/>
    <property type="molecule type" value="Genomic_DNA"/>
</dbReference>
<geneLocation type="mitochondrion" evidence="2"/>